<dbReference type="OrthoDB" id="2142729at2759"/>
<evidence type="ECO:0000256" key="2">
    <source>
        <dbReference type="SAM" id="MobiDB-lite"/>
    </source>
</evidence>
<reference evidence="4" key="1">
    <citation type="submission" date="2025-08" db="UniProtKB">
        <authorList>
            <consortium name="RefSeq"/>
        </authorList>
    </citation>
    <scope>IDENTIFICATION</scope>
</reference>
<gene>
    <name evidence="4" type="primary">LOC117359225</name>
</gene>
<dbReference type="RefSeq" id="XP_033797489.1">
    <property type="nucleotide sequence ID" value="XM_033941598.1"/>
</dbReference>
<protein>
    <submittedName>
        <fullName evidence="4">Uncharacterized protein LOC117359225</fullName>
    </submittedName>
</protein>
<dbReference type="KEGG" id="gsh:117359225"/>
<name>A0A6P8QKW6_GEOSA</name>
<organism evidence="3 4">
    <name type="scientific">Geotrypetes seraphini</name>
    <name type="common">Gaboon caecilian</name>
    <name type="synonym">Caecilia seraphini</name>
    <dbReference type="NCBI Taxonomy" id="260995"/>
    <lineage>
        <taxon>Eukaryota</taxon>
        <taxon>Metazoa</taxon>
        <taxon>Chordata</taxon>
        <taxon>Craniata</taxon>
        <taxon>Vertebrata</taxon>
        <taxon>Euteleostomi</taxon>
        <taxon>Amphibia</taxon>
        <taxon>Gymnophiona</taxon>
        <taxon>Geotrypetes</taxon>
    </lineage>
</organism>
<feature type="region of interest" description="Disordered" evidence="2">
    <location>
        <begin position="357"/>
        <end position="378"/>
    </location>
</feature>
<feature type="region of interest" description="Disordered" evidence="2">
    <location>
        <begin position="485"/>
        <end position="515"/>
    </location>
</feature>
<proteinExistence type="predicted"/>
<dbReference type="InParanoid" id="A0A6P8QKW6"/>
<keyword evidence="3" id="KW-1185">Reference proteome</keyword>
<accession>A0A6P8QKW6</accession>
<dbReference type="AlphaFoldDB" id="A0A6P8QKW6"/>
<evidence type="ECO:0000256" key="1">
    <source>
        <dbReference type="SAM" id="Coils"/>
    </source>
</evidence>
<evidence type="ECO:0000313" key="4">
    <source>
        <dbReference type="RefSeq" id="XP_033797489.1"/>
    </source>
</evidence>
<keyword evidence="1" id="KW-0175">Coiled coil</keyword>
<dbReference type="Proteomes" id="UP000515159">
    <property type="component" value="Chromosome 4"/>
</dbReference>
<evidence type="ECO:0000313" key="3">
    <source>
        <dbReference type="Proteomes" id="UP000515159"/>
    </source>
</evidence>
<feature type="coiled-coil region" evidence="1">
    <location>
        <begin position="109"/>
        <end position="188"/>
    </location>
</feature>
<sequence>MASETSRKQKAASPSDIVGACSPANLYLVQLLEDKKSISFEEPSEVRIRLVFQILDRLVPELGVYSELVKLIAEEIYAAVYSPRFTGSLAMCSQPADEVTRIPYFTLLTRIQNERNEEAEKAISELQHTRKILSEREEEMRQQKKDTEELLNECHSLHSITAALEENVRRKSEELRRLQKDRQTHEEILVKQICSYKASVQDLESLLQASQKQILALKPYKKVSDELQEAFQFPVEKKNVNTLSPIALKIPAKRTALIGSKQAEAISFLETTEHLYRQLLQVQNQVMDDFDMYVHSRIKSQLSGDEELDQHSLEKELKEKRAVFHRSMMEISTELSLLQQKKQSLKQQLTALKARAKKELQSRSHPPQVSKPGVVSGSSEGFLEESELKNAWEEEESISDFFFEAFHPDEMALNSYAAMLYISRDNGRIYEEITGAALCSSCGEKTLICPHKVGNERVILLPKDCTHLKVSRPQTHRTTLQAKLMKSSGDGPCLTQVPRTAPGPTETPMDSADHSSASQLPLRVWESPLQEVESSWQGEVQNTLDLCLSFTEQLLASLLREEENEWETKPGSSVQDMLGRLFHAHYRAENVSCLGLQDFLAAVQKYAPLNKVIALLGLVLCGTLDPSVLRYALLMADLLSSVSLLAVADLRVFASQVYPFLQGDDLENLALEFSAFSENQMSTQLLLEYILKLILQSSEPLFHECEDRLIPHSRTKPGYLSAGELLVAVEDLVPMASTHLCELLIQQSATSLGTDLLPITRAAQVASFLVERQLVRVQKEYLQQRFEKVKAAETQSQGTEQGAELKTLCRARLLTKYVTWRP</sequence>
<dbReference type="GeneID" id="117359225"/>